<sequence>MFGEMTESNTRLANWLLTIPLPERRKLTTAKIETLLMLPRANQTIRHTTSGVGKKVKQYKSLPPEINKQNWTIHKIGETYSLSFPKMKGTKRVPVEVASKHWQPILELLLKNDTFIDKGSAKLIKHRGKWYA</sequence>
<evidence type="ECO:0000313" key="1">
    <source>
        <dbReference type="EMBL" id="GET39529.1"/>
    </source>
</evidence>
<keyword evidence="2" id="KW-1185">Reference proteome</keyword>
<evidence type="ECO:0000313" key="2">
    <source>
        <dbReference type="Proteomes" id="UP001050975"/>
    </source>
</evidence>
<dbReference type="EMBL" id="BLAY01000067">
    <property type="protein sequence ID" value="GET39529.1"/>
    <property type="molecule type" value="Genomic_DNA"/>
</dbReference>
<name>A0AAV3XB85_9CYAN</name>
<accession>A0AAV3XB85</accession>
<organism evidence="1 2">
    <name type="scientific">Microseira wollei NIES-4236</name>
    <dbReference type="NCBI Taxonomy" id="2530354"/>
    <lineage>
        <taxon>Bacteria</taxon>
        <taxon>Bacillati</taxon>
        <taxon>Cyanobacteriota</taxon>
        <taxon>Cyanophyceae</taxon>
        <taxon>Oscillatoriophycideae</taxon>
        <taxon>Aerosakkonematales</taxon>
        <taxon>Aerosakkonemataceae</taxon>
        <taxon>Microseira</taxon>
    </lineage>
</organism>
<reference evidence="1" key="1">
    <citation type="submission" date="2019-10" db="EMBL/GenBank/DDBJ databases">
        <title>Draft genome sequece of Microseira wollei NIES-4236.</title>
        <authorList>
            <person name="Yamaguchi H."/>
            <person name="Suzuki S."/>
            <person name="Kawachi M."/>
        </authorList>
    </citation>
    <scope>NUCLEOTIDE SEQUENCE</scope>
    <source>
        <strain evidence="1">NIES-4236</strain>
    </source>
</reference>
<protein>
    <submittedName>
        <fullName evidence="1">Transposase, IS605 OrfB family protein</fullName>
    </submittedName>
</protein>
<gene>
    <name evidence="1" type="ORF">MiSe_42990</name>
</gene>
<comment type="caution">
    <text evidence="1">The sequence shown here is derived from an EMBL/GenBank/DDBJ whole genome shotgun (WGS) entry which is preliminary data.</text>
</comment>
<proteinExistence type="predicted"/>
<dbReference type="AlphaFoldDB" id="A0AAV3XB85"/>
<dbReference type="Proteomes" id="UP001050975">
    <property type="component" value="Unassembled WGS sequence"/>
</dbReference>